<protein>
    <recommendedName>
        <fullName evidence="5">DUF4124 domain-containing protein</fullName>
    </recommendedName>
</protein>
<keyword evidence="2" id="KW-0812">Transmembrane</keyword>
<comment type="caution">
    <text evidence="3">The sequence shown here is derived from an EMBL/GenBank/DDBJ whole genome shotgun (WGS) entry which is preliminary data.</text>
</comment>
<dbReference type="EMBL" id="JALGBI010000003">
    <property type="protein sequence ID" value="MCJ0765661.1"/>
    <property type="molecule type" value="Genomic_DNA"/>
</dbReference>
<gene>
    <name evidence="3" type="ORF">MMF98_20805</name>
</gene>
<reference evidence="3" key="1">
    <citation type="submission" date="2022-03" db="EMBL/GenBank/DDBJ databases">
        <authorList>
            <person name="Woo C.Y."/>
        </authorList>
    </citation>
    <scope>NUCLEOTIDE SEQUENCE</scope>
    <source>
        <strain evidence="3">CYS-02</strain>
    </source>
</reference>
<dbReference type="AlphaFoldDB" id="A0A9X1VXS2"/>
<proteinExistence type="predicted"/>
<evidence type="ECO:0000256" key="1">
    <source>
        <dbReference type="SAM" id="MobiDB-lite"/>
    </source>
</evidence>
<dbReference type="Proteomes" id="UP001139447">
    <property type="component" value="Unassembled WGS sequence"/>
</dbReference>
<evidence type="ECO:0000313" key="3">
    <source>
        <dbReference type="EMBL" id="MCJ0765661.1"/>
    </source>
</evidence>
<name>A0A9X1VXS2_9BURK</name>
<accession>A0A9X1VXS2</accession>
<evidence type="ECO:0000313" key="4">
    <source>
        <dbReference type="Proteomes" id="UP001139447"/>
    </source>
</evidence>
<evidence type="ECO:0008006" key="5">
    <source>
        <dbReference type="Google" id="ProtNLM"/>
    </source>
</evidence>
<keyword evidence="2" id="KW-0472">Membrane</keyword>
<feature type="region of interest" description="Disordered" evidence="1">
    <location>
        <begin position="60"/>
        <end position="90"/>
    </location>
</feature>
<keyword evidence="2" id="KW-1133">Transmembrane helix</keyword>
<feature type="transmembrane region" description="Helical" evidence="2">
    <location>
        <begin position="35"/>
        <end position="55"/>
    </location>
</feature>
<organism evidence="3 4">
    <name type="scientific">Variovorax terrae</name>
    <dbReference type="NCBI Taxonomy" id="2923278"/>
    <lineage>
        <taxon>Bacteria</taxon>
        <taxon>Pseudomonadati</taxon>
        <taxon>Pseudomonadota</taxon>
        <taxon>Betaproteobacteria</taxon>
        <taxon>Burkholderiales</taxon>
        <taxon>Comamonadaceae</taxon>
        <taxon>Variovorax</taxon>
    </lineage>
</organism>
<sequence>MGLQDRDYVRERRWRDLDARPRPFAPPEPTLQSTLQIILFWLAVGFVLWKAWGWWEARQPAKRQPPSTATVSRPAVPPPRGPAALTYPSPTVPAAPKVVTRCVVNGVTSYSDAGCASATAPATHLRIDPAQNLADGMRPEHRAAALQSLQPRQQHVVQAAPQPVYAYPDLAVQLKAVCQGLEEEISYIDARARQPQPAWEQDRLSARRKVARDEQFRLRC</sequence>
<evidence type="ECO:0000256" key="2">
    <source>
        <dbReference type="SAM" id="Phobius"/>
    </source>
</evidence>
<dbReference type="RefSeq" id="WP_243309261.1">
    <property type="nucleotide sequence ID" value="NZ_JALGBI010000003.1"/>
</dbReference>
<keyword evidence="4" id="KW-1185">Reference proteome</keyword>